<dbReference type="EMBL" id="LR797484">
    <property type="protein sequence ID" value="CAB4219764.1"/>
    <property type="molecule type" value="Genomic_DNA"/>
</dbReference>
<dbReference type="EMBL" id="LR797072">
    <property type="protein sequence ID" value="CAB4184510.1"/>
    <property type="molecule type" value="Genomic_DNA"/>
</dbReference>
<evidence type="ECO:0000313" key="1">
    <source>
        <dbReference type="EMBL" id="CAB4184510.1"/>
    </source>
</evidence>
<name>A0A6J5QII5_9CAUD</name>
<reference evidence="1" key="1">
    <citation type="submission" date="2020-05" db="EMBL/GenBank/DDBJ databases">
        <authorList>
            <person name="Chiriac C."/>
            <person name="Salcher M."/>
            <person name="Ghai R."/>
            <person name="Kavagutti S V."/>
        </authorList>
    </citation>
    <scope>NUCLEOTIDE SEQUENCE</scope>
</reference>
<protein>
    <submittedName>
        <fullName evidence="1">Uncharacterized protein</fullName>
    </submittedName>
</protein>
<gene>
    <name evidence="1" type="ORF">UFOVP1113_12</name>
    <name evidence="3" type="ORF">UFOVP1563_42</name>
    <name evidence="2" type="ORF">UFOVP1627_24</name>
</gene>
<sequence length="68" mass="7546">MASKKQKGINPELESAISVMLTQVMNDSTASITDKTKVIDRALKLEAIKLKMNDDEWGSGFTLDDEDE</sequence>
<organism evidence="1">
    <name type="scientific">uncultured Caudovirales phage</name>
    <dbReference type="NCBI Taxonomy" id="2100421"/>
    <lineage>
        <taxon>Viruses</taxon>
        <taxon>Duplodnaviria</taxon>
        <taxon>Heunggongvirae</taxon>
        <taxon>Uroviricota</taxon>
        <taxon>Caudoviricetes</taxon>
        <taxon>Peduoviridae</taxon>
        <taxon>Maltschvirus</taxon>
        <taxon>Maltschvirus maltsch</taxon>
    </lineage>
</organism>
<dbReference type="EMBL" id="LR798404">
    <property type="protein sequence ID" value="CAB5229938.1"/>
    <property type="molecule type" value="Genomic_DNA"/>
</dbReference>
<accession>A0A6J5QII5</accession>
<evidence type="ECO:0000313" key="2">
    <source>
        <dbReference type="EMBL" id="CAB4219764.1"/>
    </source>
</evidence>
<evidence type="ECO:0000313" key="3">
    <source>
        <dbReference type="EMBL" id="CAB5229938.1"/>
    </source>
</evidence>
<proteinExistence type="predicted"/>